<dbReference type="EMBL" id="QEFB01000012">
    <property type="protein sequence ID" value="PWC06575.1"/>
    <property type="molecule type" value="Genomic_DNA"/>
</dbReference>
<evidence type="ECO:0000313" key="3">
    <source>
        <dbReference type="Proteomes" id="UP000244962"/>
    </source>
</evidence>
<keyword evidence="1" id="KW-0472">Membrane</keyword>
<keyword evidence="3" id="KW-1185">Reference proteome</keyword>
<proteinExistence type="predicted"/>
<name>A0A2U1TCG1_9MICO</name>
<organism evidence="2 3">
    <name type="scientific">Mycetocola zhujimingii</name>
    <dbReference type="NCBI Taxonomy" id="2079792"/>
    <lineage>
        <taxon>Bacteria</taxon>
        <taxon>Bacillati</taxon>
        <taxon>Actinomycetota</taxon>
        <taxon>Actinomycetes</taxon>
        <taxon>Micrococcales</taxon>
        <taxon>Microbacteriaceae</taxon>
        <taxon>Mycetocola</taxon>
    </lineage>
</organism>
<dbReference type="AlphaFoldDB" id="A0A2U1TCG1"/>
<accession>A0A2U1TCG1</accession>
<evidence type="ECO:0000256" key="1">
    <source>
        <dbReference type="SAM" id="Phobius"/>
    </source>
</evidence>
<feature type="transmembrane region" description="Helical" evidence="1">
    <location>
        <begin position="53"/>
        <end position="71"/>
    </location>
</feature>
<evidence type="ECO:0000313" key="2">
    <source>
        <dbReference type="EMBL" id="PWC06575.1"/>
    </source>
</evidence>
<dbReference type="Proteomes" id="UP000244962">
    <property type="component" value="Unassembled WGS sequence"/>
</dbReference>
<feature type="transmembrane region" description="Helical" evidence="1">
    <location>
        <begin position="83"/>
        <end position="106"/>
    </location>
</feature>
<reference evidence="3" key="1">
    <citation type="submission" date="2018-04" db="EMBL/GenBank/DDBJ databases">
        <authorList>
            <person name="Liu S."/>
            <person name="Wang Z."/>
            <person name="Li J."/>
        </authorList>
    </citation>
    <scope>NUCLEOTIDE SEQUENCE [LARGE SCALE GENOMIC DNA]</scope>
    <source>
        <strain evidence="3">622</strain>
    </source>
</reference>
<feature type="transmembrane region" description="Helical" evidence="1">
    <location>
        <begin position="21"/>
        <end position="41"/>
    </location>
</feature>
<gene>
    <name evidence="2" type="ORF">DF223_10760</name>
</gene>
<protein>
    <submittedName>
        <fullName evidence="2">Uncharacterized protein</fullName>
    </submittedName>
</protein>
<keyword evidence="1" id="KW-0812">Transmembrane</keyword>
<sequence length="109" mass="11957">MKWPLEWWRDEKFWRDVASRALAGLIVVALTGLVALVSGLLNDPVYQSALFRLFGLIVVAVIWTPLSSRVISRVKQKRGMVALILTSLCSLGVLLGLLWIIGALTAPGT</sequence>
<keyword evidence="1" id="KW-1133">Transmembrane helix</keyword>
<comment type="caution">
    <text evidence="2">The sequence shown here is derived from an EMBL/GenBank/DDBJ whole genome shotgun (WGS) entry which is preliminary data.</text>
</comment>